<organism evidence="1 2">
    <name type="scientific">Nonomuraea typhae</name>
    <dbReference type="NCBI Taxonomy" id="2603600"/>
    <lineage>
        <taxon>Bacteria</taxon>
        <taxon>Bacillati</taxon>
        <taxon>Actinomycetota</taxon>
        <taxon>Actinomycetes</taxon>
        <taxon>Streptosporangiales</taxon>
        <taxon>Streptosporangiaceae</taxon>
        <taxon>Nonomuraea</taxon>
    </lineage>
</organism>
<proteinExistence type="predicted"/>
<evidence type="ECO:0000313" key="1">
    <source>
        <dbReference type="EMBL" id="MFI6495923.1"/>
    </source>
</evidence>
<keyword evidence="2" id="KW-1185">Reference proteome</keyword>
<name>A0ABW7YJ50_9ACTN</name>
<evidence type="ECO:0000313" key="2">
    <source>
        <dbReference type="Proteomes" id="UP001612741"/>
    </source>
</evidence>
<dbReference type="RefSeq" id="WP_397077722.1">
    <property type="nucleotide sequence ID" value="NZ_JBITGY010000001.1"/>
</dbReference>
<dbReference type="Proteomes" id="UP001612741">
    <property type="component" value="Unassembled WGS sequence"/>
</dbReference>
<comment type="caution">
    <text evidence="1">The sequence shown here is derived from an EMBL/GenBank/DDBJ whole genome shotgun (WGS) entry which is preliminary data.</text>
</comment>
<gene>
    <name evidence="1" type="ORF">ACIBG2_00975</name>
</gene>
<dbReference type="EMBL" id="JBITGY010000001">
    <property type="protein sequence ID" value="MFI6495923.1"/>
    <property type="molecule type" value="Genomic_DNA"/>
</dbReference>
<reference evidence="1 2" key="1">
    <citation type="submission" date="2024-10" db="EMBL/GenBank/DDBJ databases">
        <title>The Natural Products Discovery Center: Release of the First 8490 Sequenced Strains for Exploring Actinobacteria Biosynthetic Diversity.</title>
        <authorList>
            <person name="Kalkreuter E."/>
            <person name="Kautsar S.A."/>
            <person name="Yang D."/>
            <person name="Bader C.D."/>
            <person name="Teijaro C.N."/>
            <person name="Fluegel L."/>
            <person name="Davis C.M."/>
            <person name="Simpson J.R."/>
            <person name="Lauterbach L."/>
            <person name="Steele A.D."/>
            <person name="Gui C."/>
            <person name="Meng S."/>
            <person name="Li G."/>
            <person name="Viehrig K."/>
            <person name="Ye F."/>
            <person name="Su P."/>
            <person name="Kiefer A.F."/>
            <person name="Nichols A."/>
            <person name="Cepeda A.J."/>
            <person name="Yan W."/>
            <person name="Fan B."/>
            <person name="Jiang Y."/>
            <person name="Adhikari A."/>
            <person name="Zheng C.-J."/>
            <person name="Schuster L."/>
            <person name="Cowan T.M."/>
            <person name="Smanski M.J."/>
            <person name="Chevrette M.G."/>
            <person name="De Carvalho L.P.S."/>
            <person name="Shen B."/>
        </authorList>
    </citation>
    <scope>NUCLEOTIDE SEQUENCE [LARGE SCALE GENOMIC DNA]</scope>
    <source>
        <strain evidence="1 2">NPDC050545</strain>
    </source>
</reference>
<protein>
    <submittedName>
        <fullName evidence="1">Uncharacterized protein</fullName>
    </submittedName>
</protein>
<sequence>MISARLRELEGQKDAMRPELLRHAERHGKVDAGGHQHVDLATPIQMPGGKTFLGITREKRVSRALSEERVRQLAEEKGLTDRFFRQEVITVLDAEEIYRAHQEDLLTDEELDSLIDTTITYALKGR</sequence>
<accession>A0ABW7YJ50</accession>